<dbReference type="EMBL" id="FRBR01000005">
    <property type="protein sequence ID" value="SHL75583.1"/>
    <property type="molecule type" value="Genomic_DNA"/>
</dbReference>
<dbReference type="CDD" id="cd14797">
    <property type="entry name" value="DUF302"/>
    <property type="match status" value="1"/>
</dbReference>
<organism evidence="3 4">
    <name type="scientific">Roseovarius pacificus</name>
    <dbReference type="NCBI Taxonomy" id="337701"/>
    <lineage>
        <taxon>Bacteria</taxon>
        <taxon>Pseudomonadati</taxon>
        <taxon>Pseudomonadota</taxon>
        <taxon>Alphaproteobacteria</taxon>
        <taxon>Rhodobacterales</taxon>
        <taxon>Roseobacteraceae</taxon>
        <taxon>Roseovarius</taxon>
    </lineage>
</organism>
<dbReference type="RefSeq" id="WP_073034809.1">
    <property type="nucleotide sequence ID" value="NZ_BMLR01000005.1"/>
</dbReference>
<protein>
    <submittedName>
        <fullName evidence="3">Uncharacterized conserved protein, DUF302 family</fullName>
    </submittedName>
</protein>
<dbReference type="AlphaFoldDB" id="A0A1M7D883"/>
<evidence type="ECO:0000313" key="4">
    <source>
        <dbReference type="Proteomes" id="UP000183974"/>
    </source>
</evidence>
<dbReference type="Proteomes" id="UP000183974">
    <property type="component" value="Unassembled WGS sequence"/>
</dbReference>
<feature type="signal peptide" evidence="1">
    <location>
        <begin position="1"/>
        <end position="19"/>
    </location>
</feature>
<dbReference type="Gene3D" id="3.30.310.70">
    <property type="entry name" value="TT1751-like domain"/>
    <property type="match status" value="1"/>
</dbReference>
<sequence>MKRILTALVLGLAAQGASASEDDIRKVRAAGDVAATMDALESAVTGAGATVFARVDHTSGAAGVDMDLAPSQLLIFGNPMLGTPAMQANPLAGLYLPLKVLVYEDMQGQVWLAYEDPEETLDDLNGIDDDAAYIARMRGALGNLTATAAGG</sequence>
<dbReference type="SUPFAM" id="SSF103247">
    <property type="entry name" value="TT1751-like"/>
    <property type="match status" value="1"/>
</dbReference>
<feature type="chain" id="PRO_5012952087" evidence="1">
    <location>
        <begin position="20"/>
        <end position="151"/>
    </location>
</feature>
<dbReference type="Pfam" id="PF03625">
    <property type="entry name" value="DUF302"/>
    <property type="match status" value="1"/>
</dbReference>
<dbReference type="PANTHER" id="PTHR38342:SF2">
    <property type="entry name" value="INNER MEMBRANE OR EXPORTED"/>
    <property type="match status" value="1"/>
</dbReference>
<dbReference type="STRING" id="337701.SAMN05444398_105152"/>
<proteinExistence type="predicted"/>
<dbReference type="InterPro" id="IPR035923">
    <property type="entry name" value="TT1751-like_sf"/>
</dbReference>
<evidence type="ECO:0000259" key="2">
    <source>
        <dbReference type="Pfam" id="PF03625"/>
    </source>
</evidence>
<feature type="domain" description="DUF302" evidence="2">
    <location>
        <begin position="55"/>
        <end position="117"/>
    </location>
</feature>
<dbReference type="PANTHER" id="PTHR38342">
    <property type="entry name" value="SLR5037 PROTEIN"/>
    <property type="match status" value="1"/>
</dbReference>
<reference evidence="3 4" key="1">
    <citation type="submission" date="2016-11" db="EMBL/GenBank/DDBJ databases">
        <authorList>
            <person name="Jaros S."/>
            <person name="Januszkiewicz K."/>
            <person name="Wedrychowicz H."/>
        </authorList>
    </citation>
    <scope>NUCLEOTIDE SEQUENCE [LARGE SCALE GENOMIC DNA]</scope>
    <source>
        <strain evidence="3 4">DSM 29589</strain>
    </source>
</reference>
<keyword evidence="4" id="KW-1185">Reference proteome</keyword>
<dbReference type="InterPro" id="IPR005180">
    <property type="entry name" value="DUF302"/>
</dbReference>
<gene>
    <name evidence="3" type="ORF">SAMN05444398_105152</name>
</gene>
<evidence type="ECO:0000313" key="3">
    <source>
        <dbReference type="EMBL" id="SHL75583.1"/>
    </source>
</evidence>
<evidence type="ECO:0000256" key="1">
    <source>
        <dbReference type="SAM" id="SignalP"/>
    </source>
</evidence>
<keyword evidence="1" id="KW-0732">Signal</keyword>
<dbReference type="OrthoDB" id="9799367at2"/>
<accession>A0A1M7D883</accession>
<name>A0A1M7D883_9RHOB</name>